<dbReference type="EMBL" id="JAPQKI010000005">
    <property type="protein sequence ID" value="KAJ5099994.1"/>
    <property type="molecule type" value="Genomic_DNA"/>
</dbReference>
<reference evidence="1" key="2">
    <citation type="journal article" date="2023" name="IMA Fungus">
        <title>Comparative genomic study of the Penicillium genus elucidates a diverse pangenome and 15 lateral gene transfer events.</title>
        <authorList>
            <person name="Petersen C."/>
            <person name="Sorensen T."/>
            <person name="Nielsen M.R."/>
            <person name="Sondergaard T.E."/>
            <person name="Sorensen J.L."/>
            <person name="Fitzpatrick D.A."/>
            <person name="Frisvad J.C."/>
            <person name="Nielsen K.L."/>
        </authorList>
    </citation>
    <scope>NUCLEOTIDE SEQUENCE</scope>
    <source>
        <strain evidence="1">IBT 30761</strain>
    </source>
</reference>
<evidence type="ECO:0000313" key="1">
    <source>
        <dbReference type="EMBL" id="KAJ5099994.1"/>
    </source>
</evidence>
<sequence length="105" mass="12198">MIDNPDCTKLPKKVNTLLFRFTLQLICSKLVGSFEQNFVALVHDLIAFWWNQLVQPCWQDTMSKNTGSLFMDAGKYDLHHFKGIQVLAFDYLRITTKSDVTRNVQ</sequence>
<keyword evidence="2" id="KW-1185">Reference proteome</keyword>
<reference evidence="1" key="1">
    <citation type="submission" date="2022-11" db="EMBL/GenBank/DDBJ databases">
        <authorList>
            <person name="Petersen C."/>
        </authorList>
    </citation>
    <scope>NUCLEOTIDE SEQUENCE</scope>
    <source>
        <strain evidence="1">IBT 30761</strain>
    </source>
</reference>
<proteinExistence type="predicted"/>
<organism evidence="1 2">
    <name type="scientific">Penicillium argentinense</name>
    <dbReference type="NCBI Taxonomy" id="1131581"/>
    <lineage>
        <taxon>Eukaryota</taxon>
        <taxon>Fungi</taxon>
        <taxon>Dikarya</taxon>
        <taxon>Ascomycota</taxon>
        <taxon>Pezizomycotina</taxon>
        <taxon>Eurotiomycetes</taxon>
        <taxon>Eurotiomycetidae</taxon>
        <taxon>Eurotiales</taxon>
        <taxon>Aspergillaceae</taxon>
        <taxon>Penicillium</taxon>
    </lineage>
</organism>
<comment type="caution">
    <text evidence="1">The sequence shown here is derived from an EMBL/GenBank/DDBJ whole genome shotgun (WGS) entry which is preliminary data.</text>
</comment>
<evidence type="ECO:0000313" key="2">
    <source>
        <dbReference type="Proteomes" id="UP001149074"/>
    </source>
</evidence>
<name>A0A9W9FH15_9EURO</name>
<dbReference type="AlphaFoldDB" id="A0A9W9FH15"/>
<dbReference type="GeneID" id="81358467"/>
<protein>
    <submittedName>
        <fullName evidence="1">Uncharacterized protein</fullName>
    </submittedName>
</protein>
<dbReference type="RefSeq" id="XP_056475647.1">
    <property type="nucleotide sequence ID" value="XM_056619488.1"/>
</dbReference>
<gene>
    <name evidence="1" type="ORF">N7532_006995</name>
</gene>
<dbReference type="Proteomes" id="UP001149074">
    <property type="component" value="Unassembled WGS sequence"/>
</dbReference>
<accession>A0A9W9FH15</accession>